<dbReference type="GO" id="GO:0006401">
    <property type="term" value="P:RNA catabolic process"/>
    <property type="evidence" value="ECO:0007669"/>
    <property type="project" value="TreeGrafter"/>
</dbReference>
<dbReference type="Pfam" id="PF09468">
    <property type="entry name" value="RNase_H2-Ydr279"/>
    <property type="match status" value="1"/>
</dbReference>
<evidence type="ECO:0000256" key="3">
    <source>
        <dbReference type="ARBA" id="ARBA00011277"/>
    </source>
</evidence>
<reference evidence="11" key="1">
    <citation type="journal article" name="BMC Genomics">
        <title>Long-read sequencing and de novo genome assembly of marine medaka (Oryzias melastigma).</title>
        <authorList>
            <person name="Liang P."/>
            <person name="Saqib H.S.A."/>
            <person name="Ni X."/>
            <person name="Shen Y."/>
        </authorList>
    </citation>
    <scope>NUCLEOTIDE SEQUENCE</scope>
    <source>
        <strain evidence="11">Bigg-433</strain>
    </source>
</reference>
<evidence type="ECO:0000313" key="11">
    <source>
        <dbReference type="EMBL" id="KAF6718590.1"/>
    </source>
</evidence>
<evidence type="ECO:0000259" key="10">
    <source>
        <dbReference type="Pfam" id="PF17745"/>
    </source>
</evidence>
<comment type="subcellular location">
    <subcellularLocation>
        <location evidence="1">Nucleus</location>
    </subcellularLocation>
</comment>
<proteinExistence type="inferred from homology"/>
<name>A0A834C1H6_ORYME</name>
<dbReference type="Gene3D" id="1.10.20.120">
    <property type="match status" value="1"/>
</dbReference>
<keyword evidence="5" id="KW-0539">Nucleus</keyword>
<protein>
    <recommendedName>
        <fullName evidence="4">Ribonuclease H2 subunit B</fullName>
    </recommendedName>
    <alternativeName>
        <fullName evidence="7">Ribonuclease HI subunit B</fullName>
    </alternativeName>
</protein>
<comment type="function">
    <text evidence="6">Non catalytic subunit of RNase H2, an endonuclease that specifically degrades the RNA of RNA:DNA hybrids. Participates in DNA replication, possibly by mediating the removal of lagging-strand Okazaki fragment RNA primers during DNA replication. Mediates the excision of single ribonucleotides from DNA:RNA duplexes.</text>
</comment>
<dbReference type="PANTHER" id="PTHR13383">
    <property type="entry name" value="RIBONUCLEASE H2 SUBUNIT B"/>
    <property type="match status" value="1"/>
</dbReference>
<evidence type="ECO:0000313" key="12">
    <source>
        <dbReference type="Proteomes" id="UP000646548"/>
    </source>
</evidence>
<evidence type="ECO:0000256" key="5">
    <source>
        <dbReference type="ARBA" id="ARBA00023242"/>
    </source>
</evidence>
<sequence>MRSARPCARAGVWSRGTNGADFYPVARLPACQPACLHERMHACAPPDFKLCGILRAENFLQHRRTSVQRTPGCKEVTVIRRNYLMGLRFPLKVTDDFAPQKKGDACLGPAVPEHRPDRMFWQKNRQRARSRGSRVVDIQKRAAVFGAGLVWKCGDEASLYLLGSGDERLYEVKAFEEDFHSWFVGDTIQRDGRLVFVTPMDPLFLILPYLMKSDREGKFQPVDQVVKDEEFPTCSRLLSCTCSLLHIAEEKEVGGQKFHRYSQEKTMNWLKRKVERTAAALKKKNISVGEGVKSTTYIRVKSESEEREEDYLRYAHGLISEYISEELSKALLNHLGLPELTSPKEAEPPAKKRKLSDKPVEAGEDYTKFNSADFARKPPKKMTAAQKTLAKVDKSGMKPMSSFFSPKSK</sequence>
<gene>
    <name evidence="11" type="ORF">FQA47_008585</name>
</gene>
<evidence type="ECO:0000256" key="6">
    <source>
        <dbReference type="ARBA" id="ARBA00024778"/>
    </source>
</evidence>
<dbReference type="Gene3D" id="2.20.25.530">
    <property type="match status" value="1"/>
</dbReference>
<dbReference type="AlphaFoldDB" id="A0A834C1H6"/>
<comment type="subunit">
    <text evidence="3">The RNase H2 complex is a heterotrimer composed of the catalytic subunit RNASEH2A and the non-catalytic subunits RNASEH2B and RNASEH2C.</text>
</comment>
<evidence type="ECO:0000256" key="4">
    <source>
        <dbReference type="ARBA" id="ARBA00019062"/>
    </source>
</evidence>
<dbReference type="GO" id="GO:0005654">
    <property type="term" value="C:nucleoplasm"/>
    <property type="evidence" value="ECO:0007669"/>
    <property type="project" value="TreeGrafter"/>
</dbReference>
<dbReference type="InterPro" id="IPR041195">
    <property type="entry name" value="Rnh202_N"/>
</dbReference>
<evidence type="ECO:0000256" key="8">
    <source>
        <dbReference type="SAM" id="MobiDB-lite"/>
    </source>
</evidence>
<evidence type="ECO:0000256" key="1">
    <source>
        <dbReference type="ARBA" id="ARBA00004123"/>
    </source>
</evidence>
<evidence type="ECO:0000256" key="2">
    <source>
        <dbReference type="ARBA" id="ARBA00009823"/>
    </source>
</evidence>
<accession>A0A834C1H6</accession>
<dbReference type="Proteomes" id="UP000646548">
    <property type="component" value="Unassembled WGS sequence"/>
</dbReference>
<dbReference type="GO" id="GO:0032299">
    <property type="term" value="C:ribonuclease H2 complex"/>
    <property type="evidence" value="ECO:0007669"/>
    <property type="project" value="InterPro"/>
</dbReference>
<feature type="domain" description="Ribonuclease H2 subunit B wHTH" evidence="9">
    <location>
        <begin position="204"/>
        <end position="331"/>
    </location>
</feature>
<feature type="compositionally biased region" description="Basic and acidic residues" evidence="8">
    <location>
        <begin position="342"/>
        <end position="367"/>
    </location>
</feature>
<dbReference type="InterPro" id="IPR040456">
    <property type="entry name" value="RNase_H2_suB"/>
</dbReference>
<comment type="similarity">
    <text evidence="2">Belongs to the RNase H2 subunit B family.</text>
</comment>
<evidence type="ECO:0000256" key="7">
    <source>
        <dbReference type="ARBA" id="ARBA00033464"/>
    </source>
</evidence>
<evidence type="ECO:0000259" key="9">
    <source>
        <dbReference type="Pfam" id="PF09468"/>
    </source>
</evidence>
<dbReference type="PANTHER" id="PTHR13383:SF11">
    <property type="entry name" value="RIBONUCLEASE H2 SUBUNIT B"/>
    <property type="match status" value="1"/>
</dbReference>
<dbReference type="Pfam" id="PF17745">
    <property type="entry name" value="Ydr279_N"/>
    <property type="match status" value="1"/>
</dbReference>
<dbReference type="CDD" id="cd09270">
    <property type="entry name" value="RNase_H2-B"/>
    <property type="match status" value="1"/>
</dbReference>
<dbReference type="FunFam" id="1.10.20.120:FF:000002">
    <property type="entry name" value="Ribonuclease H2 subunit B"/>
    <property type="match status" value="1"/>
</dbReference>
<feature type="region of interest" description="Disordered" evidence="8">
    <location>
        <begin position="339"/>
        <end position="409"/>
    </location>
</feature>
<dbReference type="InterPro" id="IPR019024">
    <property type="entry name" value="RNase_H2_suB_wHTH"/>
</dbReference>
<feature type="compositionally biased region" description="Low complexity" evidence="8">
    <location>
        <begin position="397"/>
        <end position="409"/>
    </location>
</feature>
<organism evidence="11 12">
    <name type="scientific">Oryzias melastigma</name>
    <name type="common">Marine medaka</name>
    <dbReference type="NCBI Taxonomy" id="30732"/>
    <lineage>
        <taxon>Eukaryota</taxon>
        <taxon>Metazoa</taxon>
        <taxon>Chordata</taxon>
        <taxon>Craniata</taxon>
        <taxon>Vertebrata</taxon>
        <taxon>Euteleostomi</taxon>
        <taxon>Actinopterygii</taxon>
        <taxon>Neopterygii</taxon>
        <taxon>Teleostei</taxon>
        <taxon>Neoteleostei</taxon>
        <taxon>Acanthomorphata</taxon>
        <taxon>Ovalentaria</taxon>
        <taxon>Atherinomorphae</taxon>
        <taxon>Beloniformes</taxon>
        <taxon>Adrianichthyidae</taxon>
        <taxon>Oryziinae</taxon>
        <taxon>Oryzias</taxon>
    </lineage>
</organism>
<dbReference type="EMBL" id="WKFB01000721">
    <property type="protein sequence ID" value="KAF6718590.1"/>
    <property type="molecule type" value="Genomic_DNA"/>
</dbReference>
<feature type="domain" description="Rnh202 triple barrel" evidence="10">
    <location>
        <begin position="156"/>
        <end position="201"/>
    </location>
</feature>
<comment type="caution">
    <text evidence="11">The sequence shown here is derived from an EMBL/GenBank/DDBJ whole genome shotgun (WGS) entry which is preliminary data.</text>
</comment>